<dbReference type="AlphaFoldDB" id="K3W808"/>
<name>K3W808_GLOUD</name>
<protein>
    <submittedName>
        <fullName evidence="1">Uncharacterized protein</fullName>
    </submittedName>
</protein>
<dbReference type="Proteomes" id="UP000019132">
    <property type="component" value="Unassembled WGS sequence"/>
</dbReference>
<accession>K3W808</accession>
<proteinExistence type="predicted"/>
<dbReference type="EMBL" id="GL376620">
    <property type="status" value="NOT_ANNOTATED_CDS"/>
    <property type="molecule type" value="Genomic_DNA"/>
</dbReference>
<reference evidence="1" key="3">
    <citation type="submission" date="2015-02" db="UniProtKB">
        <authorList>
            <consortium name="EnsemblProtists"/>
        </authorList>
    </citation>
    <scope>IDENTIFICATION</scope>
    <source>
        <strain evidence="1">DAOM BR144</strain>
    </source>
</reference>
<dbReference type="EnsemblProtists" id="PYU1_T001099">
    <property type="protein sequence ID" value="PYU1_T001099"/>
    <property type="gene ID" value="PYU1_G001099"/>
</dbReference>
<reference evidence="2" key="2">
    <citation type="submission" date="2010-04" db="EMBL/GenBank/DDBJ databases">
        <authorList>
            <person name="Buell R."/>
            <person name="Hamilton J."/>
            <person name="Hostetler J."/>
        </authorList>
    </citation>
    <scope>NUCLEOTIDE SEQUENCE [LARGE SCALE GENOMIC DNA]</scope>
    <source>
        <strain evidence="2">DAOM:BR144</strain>
    </source>
</reference>
<reference evidence="2" key="1">
    <citation type="journal article" date="2010" name="Genome Biol.">
        <title>Genome sequence of the necrotrophic plant pathogen Pythium ultimum reveals original pathogenicity mechanisms and effector repertoire.</title>
        <authorList>
            <person name="Levesque C.A."/>
            <person name="Brouwer H."/>
            <person name="Cano L."/>
            <person name="Hamilton J.P."/>
            <person name="Holt C."/>
            <person name="Huitema E."/>
            <person name="Raffaele S."/>
            <person name="Robideau G.P."/>
            <person name="Thines M."/>
            <person name="Win J."/>
            <person name="Zerillo M.M."/>
            <person name="Beakes G.W."/>
            <person name="Boore J.L."/>
            <person name="Busam D."/>
            <person name="Dumas B."/>
            <person name="Ferriera S."/>
            <person name="Fuerstenberg S.I."/>
            <person name="Gachon C.M."/>
            <person name="Gaulin E."/>
            <person name="Govers F."/>
            <person name="Grenville-Briggs L."/>
            <person name="Horner N."/>
            <person name="Hostetler J."/>
            <person name="Jiang R.H."/>
            <person name="Johnson J."/>
            <person name="Krajaejun T."/>
            <person name="Lin H."/>
            <person name="Meijer H.J."/>
            <person name="Moore B."/>
            <person name="Morris P."/>
            <person name="Phuntmart V."/>
            <person name="Puiu D."/>
            <person name="Shetty J."/>
            <person name="Stajich J.E."/>
            <person name="Tripathy S."/>
            <person name="Wawra S."/>
            <person name="van West P."/>
            <person name="Whitty B.R."/>
            <person name="Coutinho P.M."/>
            <person name="Henrissat B."/>
            <person name="Martin F."/>
            <person name="Thomas P.D."/>
            <person name="Tyler B.M."/>
            <person name="De Vries R.P."/>
            <person name="Kamoun S."/>
            <person name="Yandell M."/>
            <person name="Tisserat N."/>
            <person name="Buell C.R."/>
        </authorList>
    </citation>
    <scope>NUCLEOTIDE SEQUENCE</scope>
    <source>
        <strain evidence="2">DAOM:BR144</strain>
    </source>
</reference>
<dbReference type="VEuPathDB" id="FungiDB:PYU1_G001099"/>
<organism evidence="1 2">
    <name type="scientific">Globisporangium ultimum (strain ATCC 200006 / CBS 805.95 / DAOM BR144)</name>
    <name type="common">Pythium ultimum</name>
    <dbReference type="NCBI Taxonomy" id="431595"/>
    <lineage>
        <taxon>Eukaryota</taxon>
        <taxon>Sar</taxon>
        <taxon>Stramenopiles</taxon>
        <taxon>Oomycota</taxon>
        <taxon>Peronosporomycetes</taxon>
        <taxon>Pythiales</taxon>
        <taxon>Pythiaceae</taxon>
        <taxon>Globisporangium</taxon>
    </lineage>
</organism>
<dbReference type="InParanoid" id="K3W808"/>
<sequence>MLSPVEAQSMAGCGVTHTTTQYTLRVTLRTIQHVFPHVLPKLSMLNALLGSVLTVKLRLAFYFDTSTGLISNVDERMDFHAALHRIVRDPETLMYVWTHAHLT</sequence>
<evidence type="ECO:0000313" key="2">
    <source>
        <dbReference type="Proteomes" id="UP000019132"/>
    </source>
</evidence>
<dbReference type="HOGENOM" id="CLU_2269206_0_0_1"/>
<keyword evidence="2" id="KW-1185">Reference proteome</keyword>
<evidence type="ECO:0000313" key="1">
    <source>
        <dbReference type="EnsemblProtists" id="PYU1_T001099"/>
    </source>
</evidence>